<sequence length="186" mass="19812">MHEVSFEVRAGELRAFVGGSDEACREVMSALIAQQAAAREARGARSERDAVGYVRGERGGRYEGLQVGRLLGYAAELGLRDEPVEVRGERVEAMIATLGLGEVRARRLRDLDALARWKVEVGECALLGARDWVVMIEGDEAARKVKLKVLKEVCRGGAVLAISGSAVGLEGVEPVGGAVAVAREVA</sequence>
<evidence type="ECO:0000313" key="2">
    <source>
        <dbReference type="Proteomes" id="UP000282926"/>
    </source>
</evidence>
<gene>
    <name evidence="1" type="ORF">EA187_07205</name>
</gene>
<reference evidence="1 2" key="1">
    <citation type="submission" date="2019-01" db="EMBL/GenBank/DDBJ databases">
        <title>Lujinxingia litoralis gen. nov., sp. nov. and Lujinxingia sediminis gen. nov., sp. nov., new members in the order Bradymonadales, isolated from coastal sediment.</title>
        <authorList>
            <person name="Li C.-M."/>
        </authorList>
    </citation>
    <scope>NUCLEOTIDE SEQUENCE [LARGE SCALE GENOMIC DNA]</scope>
    <source>
        <strain evidence="1 2">SEH01</strain>
    </source>
</reference>
<dbReference type="Proteomes" id="UP000282926">
    <property type="component" value="Unassembled WGS sequence"/>
</dbReference>
<proteinExistence type="predicted"/>
<evidence type="ECO:0000313" key="1">
    <source>
        <dbReference type="EMBL" id="RVU46915.1"/>
    </source>
</evidence>
<dbReference type="EMBL" id="SADD01000002">
    <property type="protein sequence ID" value="RVU46915.1"/>
    <property type="molecule type" value="Genomic_DNA"/>
</dbReference>
<name>A0ABY0CVV2_9DELT</name>
<comment type="caution">
    <text evidence="1">The sequence shown here is derived from an EMBL/GenBank/DDBJ whole genome shotgun (WGS) entry which is preliminary data.</text>
</comment>
<organism evidence="1 2">
    <name type="scientific">Lujinxingia sediminis</name>
    <dbReference type="NCBI Taxonomy" id="2480984"/>
    <lineage>
        <taxon>Bacteria</taxon>
        <taxon>Deltaproteobacteria</taxon>
        <taxon>Bradymonadales</taxon>
        <taxon>Lujinxingiaceae</taxon>
        <taxon>Lujinxingia</taxon>
    </lineage>
</organism>
<keyword evidence="2" id="KW-1185">Reference proteome</keyword>
<accession>A0ABY0CVV2</accession>
<protein>
    <submittedName>
        <fullName evidence="1">Uncharacterized protein</fullName>
    </submittedName>
</protein>